<gene>
    <name evidence="1" type="ordered locus">Psed_3494</name>
</gene>
<protein>
    <submittedName>
        <fullName evidence="1">Uncharacterized protein</fullName>
    </submittedName>
</protein>
<organism evidence="1 2">
    <name type="scientific">Pseudonocardia dioxanivorans (strain ATCC 55486 / DSM 44775 / JCM 13855 / CB1190)</name>
    <dbReference type="NCBI Taxonomy" id="675635"/>
    <lineage>
        <taxon>Bacteria</taxon>
        <taxon>Bacillati</taxon>
        <taxon>Actinomycetota</taxon>
        <taxon>Actinomycetes</taxon>
        <taxon>Pseudonocardiales</taxon>
        <taxon>Pseudonocardiaceae</taxon>
        <taxon>Pseudonocardia</taxon>
    </lineage>
</organism>
<dbReference type="KEGG" id="pdx:Psed_3494"/>
<proteinExistence type="predicted"/>
<sequence length="79" mass="8689">MRTSNRLLGLLQCRRHRPLVLLSSVVRTAIPVTRPVTSALRHSMRLGLLAAGAWRIVRLIYVVVRPRSLFAVGASASSS</sequence>
<evidence type="ECO:0000313" key="2">
    <source>
        <dbReference type="Proteomes" id="UP000007809"/>
    </source>
</evidence>
<dbReference type="Proteomes" id="UP000007809">
    <property type="component" value="Chromosome"/>
</dbReference>
<name>F4CZE3_PSEUX</name>
<dbReference type="EMBL" id="CP002593">
    <property type="protein sequence ID" value="AEA25674.1"/>
    <property type="molecule type" value="Genomic_DNA"/>
</dbReference>
<dbReference type="HOGENOM" id="CLU_2603458_0_0_11"/>
<evidence type="ECO:0000313" key="1">
    <source>
        <dbReference type="EMBL" id="AEA25674.1"/>
    </source>
</evidence>
<accession>F4CZE3</accession>
<keyword evidence="2" id="KW-1185">Reference proteome</keyword>
<reference evidence="1 2" key="1">
    <citation type="journal article" date="2011" name="J. Bacteriol.">
        <title>Genome sequence of the 1,4-dioxane-degrading Pseudonocardia dioxanivorans strain CB1190.</title>
        <authorList>
            <person name="Sales C.M."/>
            <person name="Mahendra S."/>
            <person name="Grostern A."/>
            <person name="Parales R.E."/>
            <person name="Goodwin L.A."/>
            <person name="Woyke T."/>
            <person name="Nolan M."/>
            <person name="Lapidus A."/>
            <person name="Chertkov O."/>
            <person name="Ovchinnikova G."/>
            <person name="Sczyrba A."/>
            <person name="Alvarez-Cohen L."/>
        </authorList>
    </citation>
    <scope>NUCLEOTIDE SEQUENCE [LARGE SCALE GENOMIC DNA]</scope>
    <source>
        <strain evidence="2">ATCC 55486 / DSM 44775 / JCM 13855 / CB1190</strain>
    </source>
</reference>
<dbReference type="AlphaFoldDB" id="F4CZE3"/>
<dbReference type="RefSeq" id="WP_013675593.1">
    <property type="nucleotide sequence ID" value="NC_015312.1"/>
</dbReference>